<keyword evidence="1" id="KW-0472">Membrane</keyword>
<dbReference type="AlphaFoldDB" id="W2S6J9"/>
<dbReference type="Proteomes" id="UP000030752">
    <property type="component" value="Unassembled WGS sequence"/>
</dbReference>
<accession>W2S6J9</accession>
<reference evidence="2 3" key="1">
    <citation type="submission" date="2013-03" db="EMBL/GenBank/DDBJ databases">
        <title>The Genome Sequence of Phialophora europaea CBS 101466.</title>
        <authorList>
            <consortium name="The Broad Institute Genomics Platform"/>
            <person name="Cuomo C."/>
            <person name="de Hoog S."/>
            <person name="Gorbushina A."/>
            <person name="Walker B."/>
            <person name="Young S.K."/>
            <person name="Zeng Q."/>
            <person name="Gargeya S."/>
            <person name="Fitzgerald M."/>
            <person name="Haas B."/>
            <person name="Abouelleil A."/>
            <person name="Allen A.W."/>
            <person name="Alvarado L."/>
            <person name="Arachchi H.M."/>
            <person name="Berlin A.M."/>
            <person name="Chapman S.B."/>
            <person name="Gainer-Dewar J."/>
            <person name="Goldberg J."/>
            <person name="Griggs A."/>
            <person name="Gujja S."/>
            <person name="Hansen M."/>
            <person name="Howarth C."/>
            <person name="Imamovic A."/>
            <person name="Ireland A."/>
            <person name="Larimer J."/>
            <person name="McCowan C."/>
            <person name="Murphy C."/>
            <person name="Pearson M."/>
            <person name="Poon T.W."/>
            <person name="Priest M."/>
            <person name="Roberts A."/>
            <person name="Saif S."/>
            <person name="Shea T."/>
            <person name="Sisk P."/>
            <person name="Sykes S."/>
            <person name="Wortman J."/>
            <person name="Nusbaum C."/>
            <person name="Birren B."/>
        </authorList>
    </citation>
    <scope>NUCLEOTIDE SEQUENCE [LARGE SCALE GENOMIC DNA]</scope>
    <source>
        <strain evidence="2 3">CBS 101466</strain>
    </source>
</reference>
<evidence type="ECO:0000313" key="3">
    <source>
        <dbReference type="Proteomes" id="UP000030752"/>
    </source>
</evidence>
<dbReference type="InParanoid" id="W2S6J9"/>
<keyword evidence="1" id="KW-1133">Transmembrane helix</keyword>
<name>W2S6J9_CYPE1</name>
<keyword evidence="1" id="KW-0812">Transmembrane</keyword>
<keyword evidence="3" id="KW-1185">Reference proteome</keyword>
<sequence>MATTLKTPLSQRDRIFVLETVWDRSPNDSRREEVALSTYFARYDTLCLHRLSMLDDWSHENIATLAKDMLSLTKDACAKQLAAIAQPATPTEQETSQILDFVARLIFCLDLVGWEPSQTLQAHLHSMFPRSTQDDRYRIPRSFNLCTIAHITDINITWTVDLNRHLQVTEDNGDIAVFHCVTVLDLFRSSANAKQLFPAGLIDETIKSLSLMCPGENQQVKTWLRKEQRRCNEELDPRLISLHARHKLGVAGRKIDQFDFWRDQLIIVKEVFDDREPRNILHLWRDYRKPSQWWTFWIALTAFLLSLIACIEGAMQVYKAYHPS</sequence>
<organism evidence="2 3">
    <name type="scientific">Cyphellophora europaea (strain CBS 101466)</name>
    <name type="common">Phialophora europaea</name>
    <dbReference type="NCBI Taxonomy" id="1220924"/>
    <lineage>
        <taxon>Eukaryota</taxon>
        <taxon>Fungi</taxon>
        <taxon>Dikarya</taxon>
        <taxon>Ascomycota</taxon>
        <taxon>Pezizomycotina</taxon>
        <taxon>Eurotiomycetes</taxon>
        <taxon>Chaetothyriomycetidae</taxon>
        <taxon>Chaetothyriales</taxon>
        <taxon>Cyphellophoraceae</taxon>
        <taxon>Cyphellophora</taxon>
    </lineage>
</organism>
<dbReference type="GeneID" id="19970052"/>
<protein>
    <submittedName>
        <fullName evidence="2">Uncharacterized protein</fullName>
    </submittedName>
</protein>
<feature type="transmembrane region" description="Helical" evidence="1">
    <location>
        <begin position="294"/>
        <end position="318"/>
    </location>
</feature>
<dbReference type="VEuPathDB" id="FungiDB:HMPREF1541_02713"/>
<dbReference type="EMBL" id="KB822718">
    <property type="protein sequence ID" value="ETN43554.1"/>
    <property type="molecule type" value="Genomic_DNA"/>
</dbReference>
<dbReference type="eggNOG" id="ENOG502SK62">
    <property type="taxonomic scope" value="Eukaryota"/>
</dbReference>
<dbReference type="RefSeq" id="XP_008715290.1">
    <property type="nucleotide sequence ID" value="XM_008717068.1"/>
</dbReference>
<dbReference type="HOGENOM" id="CLU_053383_0_0_1"/>
<gene>
    <name evidence="2" type="ORF">HMPREF1541_02713</name>
</gene>
<evidence type="ECO:0000256" key="1">
    <source>
        <dbReference type="SAM" id="Phobius"/>
    </source>
</evidence>
<evidence type="ECO:0000313" key="2">
    <source>
        <dbReference type="EMBL" id="ETN43554.1"/>
    </source>
</evidence>
<dbReference type="OrthoDB" id="5428890at2759"/>
<proteinExistence type="predicted"/>